<dbReference type="AlphaFoldDB" id="A0A1M6UG55"/>
<evidence type="ECO:0000313" key="2">
    <source>
        <dbReference type="Proteomes" id="UP000184364"/>
    </source>
</evidence>
<dbReference type="EMBL" id="FRAV01000006">
    <property type="protein sequence ID" value="SHK68167.1"/>
    <property type="molecule type" value="Genomic_DNA"/>
</dbReference>
<organism evidence="1 2">
    <name type="scientific">Chryseobacterium polytrichastri</name>
    <dbReference type="NCBI Taxonomy" id="1302687"/>
    <lineage>
        <taxon>Bacteria</taxon>
        <taxon>Pseudomonadati</taxon>
        <taxon>Bacteroidota</taxon>
        <taxon>Flavobacteriia</taxon>
        <taxon>Flavobacteriales</taxon>
        <taxon>Weeksellaceae</taxon>
        <taxon>Chryseobacterium group</taxon>
        <taxon>Chryseobacterium</taxon>
    </lineage>
</organism>
<name>A0A1M6UG55_9FLAO</name>
<sequence length="181" mass="21371">MYILIGVLSIPIFVIAYFYITWKSIIIDENLPKQAIYKTFDHQKQESIFGGESDKNKTNNFRIKIDSLEGQYFSCSVYNYRPFLKIYLSIGDGFSGGGYDIDIVNNRYKLSPYYYTDVIKPFDFFESEEYYKILNKKLILNKDSYKKGDSIFGYIELKIQKRYGPEKYFEEGKGYFKAVVE</sequence>
<dbReference type="OrthoDB" id="1254750at2"/>
<evidence type="ECO:0000313" key="1">
    <source>
        <dbReference type="EMBL" id="SHK68167.1"/>
    </source>
</evidence>
<keyword evidence="2" id="KW-1185">Reference proteome</keyword>
<proteinExistence type="predicted"/>
<gene>
    <name evidence="1" type="ORF">SAMN05444267_1006157</name>
</gene>
<accession>A0A1M6UG55</accession>
<dbReference type="Proteomes" id="UP000184364">
    <property type="component" value="Unassembled WGS sequence"/>
</dbReference>
<reference evidence="2" key="1">
    <citation type="submission" date="2016-11" db="EMBL/GenBank/DDBJ databases">
        <authorList>
            <person name="Varghese N."/>
            <person name="Submissions S."/>
        </authorList>
    </citation>
    <scope>NUCLEOTIDE SEQUENCE [LARGE SCALE GENOMIC DNA]</scope>
    <source>
        <strain evidence="2">DSM 26899</strain>
    </source>
</reference>
<protein>
    <submittedName>
        <fullName evidence="1">Uncharacterized protein</fullName>
    </submittedName>
</protein>
<dbReference type="STRING" id="1302687.SAMN05444267_1006157"/>